<gene>
    <name evidence="1" type="ORF">O6P43_033625</name>
</gene>
<keyword evidence="2" id="KW-1185">Reference proteome</keyword>
<proteinExistence type="predicted"/>
<organism evidence="1 2">
    <name type="scientific">Quillaja saponaria</name>
    <name type="common">Soap bark tree</name>
    <dbReference type="NCBI Taxonomy" id="32244"/>
    <lineage>
        <taxon>Eukaryota</taxon>
        <taxon>Viridiplantae</taxon>
        <taxon>Streptophyta</taxon>
        <taxon>Embryophyta</taxon>
        <taxon>Tracheophyta</taxon>
        <taxon>Spermatophyta</taxon>
        <taxon>Magnoliopsida</taxon>
        <taxon>eudicotyledons</taxon>
        <taxon>Gunneridae</taxon>
        <taxon>Pentapetalae</taxon>
        <taxon>rosids</taxon>
        <taxon>fabids</taxon>
        <taxon>Fabales</taxon>
        <taxon>Quillajaceae</taxon>
        <taxon>Quillaja</taxon>
    </lineage>
</organism>
<comment type="caution">
    <text evidence="1">The sequence shown here is derived from an EMBL/GenBank/DDBJ whole genome shotgun (WGS) entry which is preliminary data.</text>
</comment>
<sequence length="118" mass="13340">MTFSSSSCACLCSFDLLPRSKLSFSSYRTLSSQLEASLSEVQTESYERRAQNSLGCDWFKWQLLFLLQTRICDFIQAAKSRSYEISSSAIDNNDVVNLNGPFARSPFLRFRLSVPSAL</sequence>
<dbReference type="AlphaFoldDB" id="A0AAD7KR99"/>
<dbReference type="EMBL" id="JARAOO010000014">
    <property type="protein sequence ID" value="KAJ7944181.1"/>
    <property type="molecule type" value="Genomic_DNA"/>
</dbReference>
<evidence type="ECO:0000313" key="2">
    <source>
        <dbReference type="Proteomes" id="UP001163823"/>
    </source>
</evidence>
<protein>
    <submittedName>
        <fullName evidence="1">Uncharacterized protein</fullName>
    </submittedName>
</protein>
<dbReference type="Proteomes" id="UP001163823">
    <property type="component" value="Chromosome 14"/>
</dbReference>
<dbReference type="KEGG" id="qsa:O6P43_033625"/>
<reference evidence="1" key="1">
    <citation type="journal article" date="2023" name="Science">
        <title>Elucidation of the pathway for biosynthesis of saponin adjuvants from the soapbark tree.</title>
        <authorList>
            <person name="Reed J."/>
            <person name="Orme A."/>
            <person name="El-Demerdash A."/>
            <person name="Owen C."/>
            <person name="Martin L.B.B."/>
            <person name="Misra R.C."/>
            <person name="Kikuchi S."/>
            <person name="Rejzek M."/>
            <person name="Martin A.C."/>
            <person name="Harkess A."/>
            <person name="Leebens-Mack J."/>
            <person name="Louveau T."/>
            <person name="Stephenson M.J."/>
            <person name="Osbourn A."/>
        </authorList>
    </citation>
    <scope>NUCLEOTIDE SEQUENCE</scope>
    <source>
        <strain evidence="1">S10</strain>
    </source>
</reference>
<name>A0AAD7KR99_QUISA</name>
<accession>A0AAD7KR99</accession>
<evidence type="ECO:0000313" key="1">
    <source>
        <dbReference type="EMBL" id="KAJ7944181.1"/>
    </source>
</evidence>